<gene>
    <name evidence="2" type="ORF">NPIL_397141</name>
    <name evidence="3" type="ORF">NPIL_464291</name>
</gene>
<keyword evidence="4" id="KW-1185">Reference proteome</keyword>
<feature type="compositionally biased region" description="Basic residues" evidence="1">
    <location>
        <begin position="18"/>
        <end position="28"/>
    </location>
</feature>
<feature type="non-terminal residue" evidence="3">
    <location>
        <position position="28"/>
    </location>
</feature>
<evidence type="ECO:0000313" key="2">
    <source>
        <dbReference type="EMBL" id="GFT51426.1"/>
    </source>
</evidence>
<dbReference type="EMBL" id="BMAW01083446">
    <property type="protein sequence ID" value="GFU34070.1"/>
    <property type="molecule type" value="Genomic_DNA"/>
</dbReference>
<organism evidence="3 4">
    <name type="scientific">Nephila pilipes</name>
    <name type="common">Giant wood spider</name>
    <name type="synonym">Nephila maculata</name>
    <dbReference type="NCBI Taxonomy" id="299642"/>
    <lineage>
        <taxon>Eukaryota</taxon>
        <taxon>Metazoa</taxon>
        <taxon>Ecdysozoa</taxon>
        <taxon>Arthropoda</taxon>
        <taxon>Chelicerata</taxon>
        <taxon>Arachnida</taxon>
        <taxon>Araneae</taxon>
        <taxon>Araneomorphae</taxon>
        <taxon>Entelegynae</taxon>
        <taxon>Araneoidea</taxon>
        <taxon>Nephilidae</taxon>
        <taxon>Nephila</taxon>
    </lineage>
</organism>
<evidence type="ECO:0000313" key="3">
    <source>
        <dbReference type="EMBL" id="GFU34070.1"/>
    </source>
</evidence>
<dbReference type="EMBL" id="BMAW01016926">
    <property type="protein sequence ID" value="GFT51426.1"/>
    <property type="molecule type" value="Genomic_DNA"/>
</dbReference>
<proteinExistence type="predicted"/>
<dbReference type="AlphaFoldDB" id="A0A8X6QSH8"/>
<comment type="caution">
    <text evidence="3">The sequence shown here is derived from an EMBL/GenBank/DDBJ whole genome shotgun (WGS) entry which is preliminary data.</text>
</comment>
<dbReference type="Proteomes" id="UP000887013">
    <property type="component" value="Unassembled WGS sequence"/>
</dbReference>
<evidence type="ECO:0000313" key="4">
    <source>
        <dbReference type="Proteomes" id="UP000887013"/>
    </source>
</evidence>
<protein>
    <submittedName>
        <fullName evidence="3">Uncharacterized protein</fullName>
    </submittedName>
</protein>
<name>A0A8X6QSH8_NEPPI</name>
<sequence length="28" mass="3230">SAAVHSKNKGGKKSSFGKPRKRNYRRRK</sequence>
<evidence type="ECO:0000256" key="1">
    <source>
        <dbReference type="SAM" id="MobiDB-lite"/>
    </source>
</evidence>
<feature type="compositionally biased region" description="Basic residues" evidence="1">
    <location>
        <begin position="1"/>
        <end position="12"/>
    </location>
</feature>
<feature type="region of interest" description="Disordered" evidence="1">
    <location>
        <begin position="1"/>
        <end position="28"/>
    </location>
</feature>
<reference evidence="3" key="1">
    <citation type="submission" date="2020-08" db="EMBL/GenBank/DDBJ databases">
        <title>Multicomponent nature underlies the extraordinary mechanical properties of spider dragline silk.</title>
        <authorList>
            <person name="Kono N."/>
            <person name="Nakamura H."/>
            <person name="Mori M."/>
            <person name="Yoshida Y."/>
            <person name="Ohtoshi R."/>
            <person name="Malay A.D."/>
            <person name="Moran D.A.P."/>
            <person name="Tomita M."/>
            <person name="Numata K."/>
            <person name="Arakawa K."/>
        </authorList>
    </citation>
    <scope>NUCLEOTIDE SEQUENCE</scope>
</reference>
<accession>A0A8X6QSH8</accession>